<dbReference type="EMBL" id="BEXD01002724">
    <property type="protein sequence ID" value="GBB99212.1"/>
    <property type="molecule type" value="Genomic_DNA"/>
</dbReference>
<dbReference type="SUPFAM" id="SSF52047">
    <property type="entry name" value="RNI-like"/>
    <property type="match status" value="1"/>
</dbReference>
<keyword evidence="3" id="KW-1185">Reference proteome</keyword>
<evidence type="ECO:0000313" key="3">
    <source>
        <dbReference type="Proteomes" id="UP000247702"/>
    </source>
</evidence>
<reference evidence="2" key="2">
    <citation type="submission" date="2019-10" db="EMBL/GenBank/DDBJ databases">
        <title>Conservation and host-specific expression of non-tandemly repeated heterogenous ribosome RNA gene in arbuscular mycorrhizal fungi.</title>
        <authorList>
            <person name="Maeda T."/>
            <person name="Kobayashi Y."/>
            <person name="Nakagawa T."/>
            <person name="Ezawa T."/>
            <person name="Yamaguchi K."/>
            <person name="Bino T."/>
            <person name="Nishimoto Y."/>
            <person name="Shigenobu S."/>
            <person name="Kawaguchi M."/>
        </authorList>
    </citation>
    <scope>NUCLEOTIDE SEQUENCE</scope>
    <source>
        <strain evidence="2">HR1</strain>
    </source>
</reference>
<name>A0A2Z6RE03_9GLOM</name>
<dbReference type="Gene3D" id="3.80.10.10">
    <property type="entry name" value="Ribonuclease Inhibitor"/>
    <property type="match status" value="2"/>
</dbReference>
<organism evidence="1 3">
    <name type="scientific">Rhizophagus clarus</name>
    <dbReference type="NCBI Taxonomy" id="94130"/>
    <lineage>
        <taxon>Eukaryota</taxon>
        <taxon>Fungi</taxon>
        <taxon>Fungi incertae sedis</taxon>
        <taxon>Mucoromycota</taxon>
        <taxon>Glomeromycotina</taxon>
        <taxon>Glomeromycetes</taxon>
        <taxon>Glomerales</taxon>
        <taxon>Glomeraceae</taxon>
        <taxon>Rhizophagus</taxon>
    </lineage>
</organism>
<evidence type="ECO:0000313" key="2">
    <source>
        <dbReference type="EMBL" id="GES74346.1"/>
    </source>
</evidence>
<dbReference type="Proteomes" id="UP000247702">
    <property type="component" value="Unassembled WGS sequence"/>
</dbReference>
<dbReference type="Proteomes" id="UP000615446">
    <property type="component" value="Unassembled WGS sequence"/>
</dbReference>
<proteinExistence type="predicted"/>
<accession>A0A2Z6RE03</accession>
<dbReference type="EMBL" id="BLAL01000012">
    <property type="protein sequence ID" value="GES74346.1"/>
    <property type="molecule type" value="Genomic_DNA"/>
</dbReference>
<comment type="caution">
    <text evidence="1">The sequence shown here is derived from an EMBL/GenBank/DDBJ whole genome shotgun (WGS) entry which is preliminary data.</text>
</comment>
<protein>
    <recommendedName>
        <fullName evidence="4">F-box domain-containing protein</fullName>
    </recommendedName>
</protein>
<dbReference type="InterPro" id="IPR032675">
    <property type="entry name" value="LRR_dom_sf"/>
</dbReference>
<evidence type="ECO:0000313" key="1">
    <source>
        <dbReference type="EMBL" id="GBB99212.1"/>
    </source>
</evidence>
<evidence type="ECO:0008006" key="4">
    <source>
        <dbReference type="Google" id="ProtNLM"/>
    </source>
</evidence>
<gene>
    <name evidence="2" type="ORF">RCL2_000182800</name>
    <name evidence="1" type="ORF">RclHR1_03450007</name>
</gene>
<dbReference type="AlphaFoldDB" id="A0A2Z6RE03"/>
<reference evidence="1 3" key="1">
    <citation type="submission" date="2017-11" db="EMBL/GenBank/DDBJ databases">
        <title>The genome of Rhizophagus clarus HR1 reveals common genetic basis of auxotrophy among arbuscular mycorrhizal fungi.</title>
        <authorList>
            <person name="Kobayashi Y."/>
        </authorList>
    </citation>
    <scope>NUCLEOTIDE SEQUENCE [LARGE SCALE GENOMIC DNA]</scope>
    <source>
        <strain evidence="1 3">HR1</strain>
    </source>
</reference>
<sequence>MEKLNIDCLKLIFNELYEDKKSLYSCILVNREWCQLVVPILWESYSCNSADISESREKLSNVIISHLPSSSKQLLVDNNIILPQTTLNKLTFNYISFCKSLKTKFVDKMLYMIFKSKYRKNKYLEIMNFLEEEIYKLYISQCKNIKKLAWENDVSLPLTSYPGAQTLFSQLYRLSINLDFIDSEELFEIAIICKGLNELNINNIHQDIPELIFLIDAQRNLKSLSFCSYLDGETCEELSKALIRKGSTLNNLSLNGSACVISLPSLINLKGLKSIKFNYCEFYDNVKKLRQYLPLFEYSELQFLEYSGIPCFKELALLIEKTKGNIMHVSLCIVNESVIKNTGMVIKAIANNCPKIESLDAYFKQNDLIHIESLLINCSNLNTLRFVSIDKNDNLGNELLNILIKISPKSLTNITISGNIKYSIDTLENFFESYRGRKSLCFNIYDKKYLEIIKKYANEGIVKDSDLLNP</sequence>